<accession>A0A8X6PSQ7</accession>
<dbReference type="NCBIfam" id="TIGR01891">
    <property type="entry name" value="amidohydrolases"/>
    <property type="match status" value="1"/>
</dbReference>
<organism evidence="3 4">
    <name type="scientific">Nephila pilipes</name>
    <name type="common">Giant wood spider</name>
    <name type="synonym">Nephila maculata</name>
    <dbReference type="NCBI Taxonomy" id="299642"/>
    <lineage>
        <taxon>Eukaryota</taxon>
        <taxon>Metazoa</taxon>
        <taxon>Ecdysozoa</taxon>
        <taxon>Arthropoda</taxon>
        <taxon>Chelicerata</taxon>
        <taxon>Arachnida</taxon>
        <taxon>Araneae</taxon>
        <taxon>Araneomorphae</taxon>
        <taxon>Entelegynae</taxon>
        <taxon>Araneoidea</taxon>
        <taxon>Nephilidae</taxon>
        <taxon>Nephila</taxon>
    </lineage>
</organism>
<dbReference type="InterPro" id="IPR002933">
    <property type="entry name" value="Peptidase_M20"/>
</dbReference>
<dbReference type="PANTHER" id="PTHR30575:SF0">
    <property type="entry name" value="XAA-ARG DIPEPTIDASE"/>
    <property type="match status" value="1"/>
</dbReference>
<feature type="domain" description="Peptidase M20 dimerisation" evidence="2">
    <location>
        <begin position="175"/>
        <end position="265"/>
    </location>
</feature>
<dbReference type="Gene3D" id="3.40.630.10">
    <property type="entry name" value="Zn peptidases"/>
    <property type="match status" value="1"/>
</dbReference>
<comment type="similarity">
    <text evidence="1">Belongs to the peptidase M20A family.</text>
</comment>
<evidence type="ECO:0000259" key="2">
    <source>
        <dbReference type="Pfam" id="PF07687"/>
    </source>
</evidence>
<dbReference type="Proteomes" id="UP000887013">
    <property type="component" value="Unassembled WGS sequence"/>
</dbReference>
<dbReference type="OrthoDB" id="6419776at2759"/>
<dbReference type="Gene3D" id="3.30.70.360">
    <property type="match status" value="1"/>
</dbReference>
<dbReference type="Pfam" id="PF01546">
    <property type="entry name" value="Peptidase_M20"/>
    <property type="match status" value="1"/>
</dbReference>
<dbReference type="PANTHER" id="PTHR30575">
    <property type="entry name" value="PEPTIDASE M20"/>
    <property type="match status" value="1"/>
</dbReference>
<gene>
    <name evidence="3" type="primary">PM20D2</name>
    <name evidence="3" type="ORF">NPIL_232381</name>
</gene>
<dbReference type="InterPro" id="IPR052030">
    <property type="entry name" value="Peptidase_M20/M20A_hydrolases"/>
</dbReference>
<dbReference type="PIRSF" id="PIRSF037226">
    <property type="entry name" value="Amidohydrolase_ACY1L2_prd"/>
    <property type="match status" value="1"/>
</dbReference>
<keyword evidence="4" id="KW-1185">Reference proteome</keyword>
<evidence type="ECO:0000313" key="3">
    <source>
        <dbReference type="EMBL" id="GFT87179.1"/>
    </source>
</evidence>
<dbReference type="CDD" id="cd05672">
    <property type="entry name" value="M20_ACY1L2-like"/>
    <property type="match status" value="1"/>
</dbReference>
<dbReference type="InterPro" id="IPR017144">
    <property type="entry name" value="Xaa-Arg_dipeptidase"/>
</dbReference>
<name>A0A8X6PSQ7_NEPPI</name>
<dbReference type="SUPFAM" id="SSF55031">
    <property type="entry name" value="Bacterial exopeptidase dimerisation domain"/>
    <property type="match status" value="1"/>
</dbReference>
<evidence type="ECO:0000313" key="4">
    <source>
        <dbReference type="Proteomes" id="UP000887013"/>
    </source>
</evidence>
<dbReference type="FunFam" id="3.30.70.360:FF:000004">
    <property type="entry name" value="Peptidase M20 domain-containing protein 2"/>
    <property type="match status" value="1"/>
</dbReference>
<evidence type="ECO:0000256" key="1">
    <source>
        <dbReference type="PIRNR" id="PIRNR037226"/>
    </source>
</evidence>
<proteinExistence type="inferred from homology"/>
<dbReference type="AlphaFoldDB" id="A0A8X6PSQ7"/>
<dbReference type="InterPro" id="IPR017439">
    <property type="entry name" value="Amidohydrolase"/>
</dbReference>
<dbReference type="EMBL" id="BMAW01073295">
    <property type="protein sequence ID" value="GFT87179.1"/>
    <property type="molecule type" value="Genomic_DNA"/>
</dbReference>
<sequence length="399" mass="43000">MSEKEFQLVCSAIDGEREFLNSVSQEIWNTPELSYKEFHAHEILTSALIRYGFHVEKHYIVPTAFKAEFASVEGGGPVIAVLLEYDALPDIGHACGHNLIAEVGLAASLAIKAAMEADPELRGKLLVLGTPGEEGDGGKIDLLNAGAFRGVDVAMMAHPCKGNISSPPILSLMPINVDFKGKEAHAAAFPWEGRNALDAAVAAYQNIALLRQQIKPSNRIHAILTKGGVVPNVIPSESRLEMYARSSTRSDLEDLVTRITECLTSGASGAGCTATVTVDRKHCFENLITNKIMANLYDSYAQKLGIYPTNFSGSVIPTGSTDMGNVSHVVPSIHPFFDIDTKAYNHHKDFADASGDPKAQGPTLQVAKGLAMTGLKLMQCPDVLQEVKEQFERDIAQGL</sequence>
<reference evidence="3" key="1">
    <citation type="submission" date="2020-08" db="EMBL/GenBank/DDBJ databases">
        <title>Multicomponent nature underlies the extraordinary mechanical properties of spider dragline silk.</title>
        <authorList>
            <person name="Kono N."/>
            <person name="Nakamura H."/>
            <person name="Mori M."/>
            <person name="Yoshida Y."/>
            <person name="Ohtoshi R."/>
            <person name="Malay A.D."/>
            <person name="Moran D.A.P."/>
            <person name="Tomita M."/>
            <person name="Numata K."/>
            <person name="Arakawa K."/>
        </authorList>
    </citation>
    <scope>NUCLEOTIDE SEQUENCE</scope>
</reference>
<comment type="caution">
    <text evidence="3">The sequence shown here is derived from an EMBL/GenBank/DDBJ whole genome shotgun (WGS) entry which is preliminary data.</text>
</comment>
<protein>
    <recommendedName>
        <fullName evidence="1">Peptidase M20 domain-containing protein 2</fullName>
    </recommendedName>
</protein>
<dbReference type="InterPro" id="IPR011650">
    <property type="entry name" value="Peptidase_M20_dimer"/>
</dbReference>
<dbReference type="Pfam" id="PF07687">
    <property type="entry name" value="M20_dimer"/>
    <property type="match status" value="1"/>
</dbReference>
<dbReference type="GO" id="GO:0016805">
    <property type="term" value="F:dipeptidase activity"/>
    <property type="evidence" value="ECO:0007669"/>
    <property type="project" value="InterPro"/>
</dbReference>
<dbReference type="SUPFAM" id="SSF53187">
    <property type="entry name" value="Zn-dependent exopeptidases"/>
    <property type="match status" value="1"/>
</dbReference>
<dbReference type="InterPro" id="IPR036264">
    <property type="entry name" value="Bact_exopeptidase_dim_dom"/>
</dbReference>